<dbReference type="AlphaFoldDB" id="A0A5B8C4I2"/>
<evidence type="ECO:0000256" key="10">
    <source>
        <dbReference type="ARBA" id="ARBA00023014"/>
    </source>
</evidence>
<dbReference type="Proteomes" id="UP000314616">
    <property type="component" value="Chromosome"/>
</dbReference>
<dbReference type="PANTHER" id="PTHR42859:SF2">
    <property type="entry name" value="FERREDOXIN"/>
    <property type="match status" value="1"/>
</dbReference>
<dbReference type="PRINTS" id="PR00354">
    <property type="entry name" value="7FE8SFRDOXIN"/>
</dbReference>
<evidence type="ECO:0000256" key="13">
    <source>
        <dbReference type="SAM" id="MobiDB-lite"/>
    </source>
</evidence>
<reference evidence="15 16" key="1">
    <citation type="submission" date="2019-05" db="EMBL/GenBank/DDBJ databases">
        <title>Georgenia *** sp. nov., and Georgenia *** sp. nov., isolated from the intestinal contents of plateau pika (Ochotona curzoniae) in the Qinghai-Tibet plateau of China.</title>
        <authorList>
            <person name="Tian Z."/>
        </authorList>
    </citation>
    <scope>NUCLEOTIDE SEQUENCE [LARGE SCALE GENOMIC DNA]</scope>
    <source>
        <strain evidence="15 16">Z443</strain>
    </source>
</reference>
<dbReference type="PROSITE" id="PS00198">
    <property type="entry name" value="4FE4S_FER_1"/>
    <property type="match status" value="1"/>
</dbReference>
<dbReference type="InterPro" id="IPR050294">
    <property type="entry name" value="RnfB_subfamily"/>
</dbReference>
<keyword evidence="9 12" id="KW-0408">Iron</keyword>
<evidence type="ECO:0000256" key="2">
    <source>
        <dbReference type="ARBA" id="ARBA00003532"/>
    </source>
</evidence>
<dbReference type="GO" id="GO:0051538">
    <property type="term" value="F:3 iron, 4 sulfur cluster binding"/>
    <property type="evidence" value="ECO:0007669"/>
    <property type="project" value="UniProtKB-UniRule"/>
</dbReference>
<name>A0A5B8C4I2_9MICO</name>
<evidence type="ECO:0000256" key="4">
    <source>
        <dbReference type="ARBA" id="ARBA00022448"/>
    </source>
</evidence>
<evidence type="ECO:0000256" key="1">
    <source>
        <dbReference type="ARBA" id="ARBA00001966"/>
    </source>
</evidence>
<evidence type="ECO:0000256" key="8">
    <source>
        <dbReference type="ARBA" id="ARBA00022982"/>
    </source>
</evidence>
<accession>A0A5B8C4I2</accession>
<evidence type="ECO:0000256" key="3">
    <source>
        <dbReference type="ARBA" id="ARBA00013529"/>
    </source>
</evidence>
<evidence type="ECO:0000313" key="15">
    <source>
        <dbReference type="EMBL" id="QDC24012.1"/>
    </source>
</evidence>
<feature type="domain" description="4Fe-4S ferredoxin-type" evidence="14">
    <location>
        <begin position="89"/>
        <end position="118"/>
    </location>
</feature>
<proteinExistence type="predicted"/>
<dbReference type="GO" id="GO:0009055">
    <property type="term" value="F:electron transfer activity"/>
    <property type="evidence" value="ECO:0007669"/>
    <property type="project" value="UniProtKB-UniRule"/>
</dbReference>
<evidence type="ECO:0000256" key="9">
    <source>
        <dbReference type="ARBA" id="ARBA00023004"/>
    </source>
</evidence>
<evidence type="ECO:0000256" key="5">
    <source>
        <dbReference type="ARBA" id="ARBA00022485"/>
    </source>
</evidence>
<evidence type="ECO:0000259" key="14">
    <source>
        <dbReference type="PROSITE" id="PS51379"/>
    </source>
</evidence>
<keyword evidence="8 12" id="KW-0249">Electron transport</keyword>
<comment type="cofactor">
    <cofactor evidence="1 12">
        <name>[4Fe-4S] cluster</name>
        <dbReference type="ChEBI" id="CHEBI:49883"/>
    </cofactor>
</comment>
<evidence type="ECO:0000256" key="12">
    <source>
        <dbReference type="RuleBase" id="RU365098"/>
    </source>
</evidence>
<keyword evidence="11 12" id="KW-0003">3Fe-4S</keyword>
<comment type="cofactor">
    <cofactor evidence="12">
        <name>[3Fe-4S] cluster</name>
        <dbReference type="ChEBI" id="CHEBI:21137"/>
    </cofactor>
    <text evidence="12">Binds 1 [3Fe-4S] cluster.</text>
</comment>
<protein>
    <recommendedName>
        <fullName evidence="3 12">Ferredoxin</fullName>
    </recommendedName>
</protein>
<dbReference type="PANTHER" id="PTHR42859">
    <property type="entry name" value="OXIDOREDUCTASE"/>
    <property type="match status" value="1"/>
</dbReference>
<evidence type="ECO:0000313" key="16">
    <source>
        <dbReference type="Proteomes" id="UP000314616"/>
    </source>
</evidence>
<evidence type="ECO:0000256" key="7">
    <source>
        <dbReference type="ARBA" id="ARBA00022737"/>
    </source>
</evidence>
<keyword evidence="4 12" id="KW-0813">Transport</keyword>
<evidence type="ECO:0000256" key="11">
    <source>
        <dbReference type="ARBA" id="ARBA00023291"/>
    </source>
</evidence>
<dbReference type="InterPro" id="IPR017900">
    <property type="entry name" value="4Fe4S_Fe_S_CS"/>
</dbReference>
<dbReference type="Pfam" id="PF00037">
    <property type="entry name" value="Fer4"/>
    <property type="match status" value="1"/>
</dbReference>
<dbReference type="OrthoDB" id="9803397at2"/>
<dbReference type="InterPro" id="IPR017896">
    <property type="entry name" value="4Fe4S_Fe-S-bd"/>
</dbReference>
<keyword evidence="5 12" id="KW-0004">4Fe-4S</keyword>
<dbReference type="InterPro" id="IPR000813">
    <property type="entry name" value="7Fe_ferredoxin"/>
</dbReference>
<organism evidence="15 16">
    <name type="scientific">Georgenia yuyongxinii</name>
    <dbReference type="NCBI Taxonomy" id="2589797"/>
    <lineage>
        <taxon>Bacteria</taxon>
        <taxon>Bacillati</taxon>
        <taxon>Actinomycetota</taxon>
        <taxon>Actinomycetes</taxon>
        <taxon>Micrococcales</taxon>
        <taxon>Bogoriellaceae</taxon>
        <taxon>Georgenia</taxon>
    </lineage>
</organism>
<dbReference type="EMBL" id="CP040915">
    <property type="protein sequence ID" value="QDC24012.1"/>
    <property type="molecule type" value="Genomic_DNA"/>
</dbReference>
<sequence>MSMCERPDGCTPCVRLHSTCQDATKPNRRQFVNPSGLRDTEGRRRRGARAATSEEELPVTYVIAQPCVDVKDRACVDECPVDCIYEGARMLYIHPDECVDCGACEPVCPVEAIYYEDDTPQIWADYYRANVEFFNDLGSPGGAAKMGVIDKDDPMIAALPPQA</sequence>
<keyword evidence="6 12" id="KW-0479">Metal-binding</keyword>
<keyword evidence="7" id="KW-0677">Repeat</keyword>
<dbReference type="NCBIfam" id="NF045480">
    <property type="entry name" value="FdxA_Actino"/>
    <property type="match status" value="1"/>
</dbReference>
<dbReference type="GO" id="GO:0051539">
    <property type="term" value="F:4 iron, 4 sulfur cluster binding"/>
    <property type="evidence" value="ECO:0007669"/>
    <property type="project" value="UniProtKB-UniRule"/>
</dbReference>
<dbReference type="Gene3D" id="3.30.70.20">
    <property type="match status" value="1"/>
</dbReference>
<keyword evidence="10 12" id="KW-0411">Iron-sulfur</keyword>
<comment type="function">
    <text evidence="2 12">Ferredoxins are iron-sulfur proteins that transfer electrons in a wide variety of metabolic reactions.</text>
</comment>
<gene>
    <name evidence="15" type="ORF">FE374_04645</name>
</gene>
<dbReference type="InterPro" id="IPR054830">
    <property type="entry name" value="FdxA_Actino"/>
</dbReference>
<dbReference type="KEGG" id="gyu:FE374_04645"/>
<evidence type="ECO:0000256" key="6">
    <source>
        <dbReference type="ARBA" id="ARBA00022723"/>
    </source>
</evidence>
<dbReference type="PROSITE" id="PS51379">
    <property type="entry name" value="4FE4S_FER_2"/>
    <property type="match status" value="1"/>
</dbReference>
<feature type="region of interest" description="Disordered" evidence="13">
    <location>
        <begin position="29"/>
        <end position="52"/>
    </location>
</feature>
<dbReference type="SUPFAM" id="SSF54862">
    <property type="entry name" value="4Fe-4S ferredoxins"/>
    <property type="match status" value="1"/>
</dbReference>
<dbReference type="GO" id="GO:0046872">
    <property type="term" value="F:metal ion binding"/>
    <property type="evidence" value="ECO:0007669"/>
    <property type="project" value="UniProtKB-UniRule"/>
</dbReference>